<evidence type="ECO:0000256" key="4">
    <source>
        <dbReference type="ARBA" id="ARBA00022801"/>
    </source>
</evidence>
<keyword evidence="4" id="KW-0378">Hydrolase</keyword>
<dbReference type="PANTHER" id="PTHR42752:SF1">
    <property type="entry name" value="IMIDAZOLONEPROPIONASE-RELATED"/>
    <property type="match status" value="1"/>
</dbReference>
<dbReference type="GO" id="GO:0050480">
    <property type="term" value="F:imidazolonepropionase activity"/>
    <property type="evidence" value="ECO:0007669"/>
    <property type="project" value="UniProtKB-EC"/>
</dbReference>
<dbReference type="AlphaFoldDB" id="A0AAE3GXY0"/>
<dbReference type="EC" id="3.5.2.7" evidence="2"/>
<keyword evidence="3" id="KW-0479">Metal-binding</keyword>
<gene>
    <name evidence="8" type="ORF">NJ959_29910</name>
</gene>
<evidence type="ECO:0000313" key="9">
    <source>
        <dbReference type="Proteomes" id="UP001204953"/>
    </source>
</evidence>
<sequence>MTLHIKNARVLTMGGPGAKRGKAMGDIGVIESADVRIENGTIISVTPTNWRSSAVFRRSTWMGYSADRPEIDANGRVLMPAFVDCHTHACFAGDRLNEWDMKLKGAAYLDILKAGGGIMSTVRAVRAASKGDLATDFAWSQHYFERGGTLHFEVKSGYGLSTADELKMLRAAWEVTRKVPMEPRITPTALLGHAIDPDVPAFAAPTINETLPAVHAEFLGMAVVAFCEKAAWSPAACVGLSGRAKPLDPQTGATATSSHRWAW</sequence>
<evidence type="ECO:0000256" key="5">
    <source>
        <dbReference type="ARBA" id="ARBA00022808"/>
    </source>
</evidence>
<evidence type="ECO:0000256" key="6">
    <source>
        <dbReference type="ARBA" id="ARBA00022833"/>
    </source>
</evidence>
<name>A0AAE3GXY0_9CYAN</name>
<evidence type="ECO:0000256" key="3">
    <source>
        <dbReference type="ARBA" id="ARBA00022723"/>
    </source>
</evidence>
<evidence type="ECO:0000256" key="2">
    <source>
        <dbReference type="ARBA" id="ARBA00012864"/>
    </source>
</evidence>
<protein>
    <recommendedName>
        <fullName evidence="2">imidazolonepropionase</fullName>
        <ecNumber evidence="2">3.5.2.7</ecNumber>
    </recommendedName>
</protein>
<dbReference type="GO" id="GO:0046872">
    <property type="term" value="F:metal ion binding"/>
    <property type="evidence" value="ECO:0007669"/>
    <property type="project" value="UniProtKB-KW"/>
</dbReference>
<dbReference type="Proteomes" id="UP001204953">
    <property type="component" value="Unassembled WGS sequence"/>
</dbReference>
<dbReference type="Gene3D" id="3.20.20.140">
    <property type="entry name" value="Metal-dependent hydrolases"/>
    <property type="match status" value="1"/>
</dbReference>
<keyword evidence="5" id="KW-0369">Histidine metabolism</keyword>
<proteinExistence type="predicted"/>
<evidence type="ECO:0000256" key="7">
    <source>
        <dbReference type="ARBA" id="ARBA00023004"/>
    </source>
</evidence>
<comment type="pathway">
    <text evidence="1">Amino-acid degradation.</text>
</comment>
<dbReference type="EMBL" id="JAMZMM010000715">
    <property type="protein sequence ID" value="MCP2732650.1"/>
    <property type="molecule type" value="Genomic_DNA"/>
</dbReference>
<dbReference type="InterPro" id="IPR032466">
    <property type="entry name" value="Metal_Hydrolase"/>
</dbReference>
<reference evidence="8" key="1">
    <citation type="submission" date="2022-06" db="EMBL/GenBank/DDBJ databases">
        <title>New cyanobacteria of genus Symplocastrum in benthos of Lake Baikal.</title>
        <authorList>
            <person name="Sorokovikova E."/>
            <person name="Tikhonova I."/>
            <person name="Krasnopeev A."/>
            <person name="Evseev P."/>
            <person name="Gladkikh A."/>
            <person name="Belykh O."/>
        </authorList>
    </citation>
    <scope>NUCLEOTIDE SEQUENCE</scope>
    <source>
        <strain evidence="8">BBK-W-15</strain>
    </source>
</reference>
<evidence type="ECO:0000313" key="8">
    <source>
        <dbReference type="EMBL" id="MCP2732650.1"/>
    </source>
</evidence>
<dbReference type="GO" id="GO:0005737">
    <property type="term" value="C:cytoplasm"/>
    <property type="evidence" value="ECO:0007669"/>
    <property type="project" value="InterPro"/>
</dbReference>
<dbReference type="InterPro" id="IPR005920">
    <property type="entry name" value="HutI"/>
</dbReference>
<evidence type="ECO:0000256" key="1">
    <source>
        <dbReference type="ARBA" id="ARBA00005023"/>
    </source>
</evidence>
<organism evidence="8 9">
    <name type="scientific">Limnofasciculus baicalensis BBK-W-15</name>
    <dbReference type="NCBI Taxonomy" id="2699891"/>
    <lineage>
        <taxon>Bacteria</taxon>
        <taxon>Bacillati</taxon>
        <taxon>Cyanobacteriota</taxon>
        <taxon>Cyanophyceae</taxon>
        <taxon>Coleofasciculales</taxon>
        <taxon>Coleofasciculaceae</taxon>
        <taxon>Limnofasciculus</taxon>
        <taxon>Limnofasciculus baicalensis</taxon>
    </lineage>
</organism>
<comment type="caution">
    <text evidence="8">The sequence shown here is derived from an EMBL/GenBank/DDBJ whole genome shotgun (WGS) entry which is preliminary data.</text>
</comment>
<dbReference type="Gene3D" id="2.30.40.10">
    <property type="entry name" value="Urease, subunit C, domain 1"/>
    <property type="match status" value="1"/>
</dbReference>
<dbReference type="SUPFAM" id="SSF51556">
    <property type="entry name" value="Metallo-dependent hydrolases"/>
    <property type="match status" value="1"/>
</dbReference>
<keyword evidence="7" id="KW-0408">Iron</keyword>
<dbReference type="GO" id="GO:0019556">
    <property type="term" value="P:L-histidine catabolic process to glutamate and formamide"/>
    <property type="evidence" value="ECO:0007669"/>
    <property type="project" value="InterPro"/>
</dbReference>
<accession>A0AAE3GXY0</accession>
<dbReference type="SUPFAM" id="SSF51338">
    <property type="entry name" value="Composite domain of metallo-dependent hydrolases"/>
    <property type="match status" value="1"/>
</dbReference>
<dbReference type="PANTHER" id="PTHR42752">
    <property type="entry name" value="IMIDAZOLONEPROPIONASE"/>
    <property type="match status" value="1"/>
</dbReference>
<keyword evidence="6" id="KW-0862">Zinc</keyword>
<dbReference type="InterPro" id="IPR011059">
    <property type="entry name" value="Metal-dep_hydrolase_composite"/>
</dbReference>
<keyword evidence="9" id="KW-1185">Reference proteome</keyword>